<name>A0ABP6QNC9_9ACTN</name>
<dbReference type="RefSeq" id="WP_344836655.1">
    <property type="nucleotide sequence ID" value="NZ_BAAAUV010000027.1"/>
</dbReference>
<accession>A0ABP6QNC9</accession>
<evidence type="ECO:0000256" key="1">
    <source>
        <dbReference type="SAM" id="Phobius"/>
    </source>
</evidence>
<dbReference type="Proteomes" id="UP001501237">
    <property type="component" value="Unassembled WGS sequence"/>
</dbReference>
<evidence type="ECO:0000313" key="3">
    <source>
        <dbReference type="Proteomes" id="UP001501237"/>
    </source>
</evidence>
<comment type="caution">
    <text evidence="2">The sequence shown here is derived from an EMBL/GenBank/DDBJ whole genome shotgun (WGS) entry which is preliminary data.</text>
</comment>
<keyword evidence="1" id="KW-0812">Transmembrane</keyword>
<sequence>MARSNSDGGSLSGVTTLSFLVLVGCLVFLTGDFKHRAEGYQAVTNGKGVAGSVTVTRCGSGLLDGHCEGTFTSADGSVVRTGVRINGADAAGVVRDAVMSPGGSVWTASGHPWMRPSIALLISLAPFATGWMILVAFFRGGLPGIRSRRLLGDQKRSAAQERATRMGRVY</sequence>
<keyword evidence="3" id="KW-1185">Reference proteome</keyword>
<organism evidence="2 3">
    <name type="scientific">Actinocorallia longicatena</name>
    <dbReference type="NCBI Taxonomy" id="111803"/>
    <lineage>
        <taxon>Bacteria</taxon>
        <taxon>Bacillati</taxon>
        <taxon>Actinomycetota</taxon>
        <taxon>Actinomycetes</taxon>
        <taxon>Streptosporangiales</taxon>
        <taxon>Thermomonosporaceae</taxon>
        <taxon>Actinocorallia</taxon>
    </lineage>
</organism>
<proteinExistence type="predicted"/>
<feature type="transmembrane region" description="Helical" evidence="1">
    <location>
        <begin position="12"/>
        <end position="31"/>
    </location>
</feature>
<gene>
    <name evidence="2" type="ORF">GCM10010468_67980</name>
</gene>
<keyword evidence="1" id="KW-1133">Transmembrane helix</keyword>
<dbReference type="EMBL" id="BAAAUV010000027">
    <property type="protein sequence ID" value="GAA3234679.1"/>
    <property type="molecule type" value="Genomic_DNA"/>
</dbReference>
<protein>
    <recommendedName>
        <fullName evidence="4">DUF3592 domain-containing protein</fullName>
    </recommendedName>
</protein>
<reference evidence="3" key="1">
    <citation type="journal article" date="2019" name="Int. J. Syst. Evol. Microbiol.">
        <title>The Global Catalogue of Microorganisms (GCM) 10K type strain sequencing project: providing services to taxonomists for standard genome sequencing and annotation.</title>
        <authorList>
            <consortium name="The Broad Institute Genomics Platform"/>
            <consortium name="The Broad Institute Genome Sequencing Center for Infectious Disease"/>
            <person name="Wu L."/>
            <person name="Ma J."/>
        </authorList>
    </citation>
    <scope>NUCLEOTIDE SEQUENCE [LARGE SCALE GENOMIC DNA]</scope>
    <source>
        <strain evidence="3">JCM 9377</strain>
    </source>
</reference>
<feature type="transmembrane region" description="Helical" evidence="1">
    <location>
        <begin position="118"/>
        <end position="138"/>
    </location>
</feature>
<evidence type="ECO:0000313" key="2">
    <source>
        <dbReference type="EMBL" id="GAA3234679.1"/>
    </source>
</evidence>
<dbReference type="PROSITE" id="PS51257">
    <property type="entry name" value="PROKAR_LIPOPROTEIN"/>
    <property type="match status" value="1"/>
</dbReference>
<evidence type="ECO:0008006" key="4">
    <source>
        <dbReference type="Google" id="ProtNLM"/>
    </source>
</evidence>
<keyword evidence="1" id="KW-0472">Membrane</keyword>